<dbReference type="RefSeq" id="WP_125971430.1">
    <property type="nucleotide sequence ID" value="NZ_CP034433.1"/>
</dbReference>
<gene>
    <name evidence="2" type="ORF">EJO50_02555</name>
</gene>
<evidence type="ECO:0000313" key="2">
    <source>
        <dbReference type="EMBL" id="AZN35462.1"/>
    </source>
</evidence>
<sequence length="350" mass="37662">MVTYRGIIMTGSGFSKLAAVICFITKWSFEKHHLGGRLPLGHLAGCMSGAFAYAVRILSICLFMICVAPAHAGINTGLVGDDVAAGPFPIGFTFNHYGQPVTQFYITTNGLIQFSSSTNAYSNSCLPALANTIFVFWDDLRTDVPGQPNGKIQYETIGESPSRQLIAQWTNQYFYGSNLPMGTFQAILYEGSNQIKLQYRYLREALSTGGSATIGIQGPASQVASIGCNKTDVIAAQQAILFSPDASGINYVVDTAAAYEFIDISGLTPDPPFAARRYTNTAPQWAWAKVPDLNTYQIEIQKETGEPVFTQTLGDVGSFSWADGFVSGVTYRARIRGSINGGALGSSGRV</sequence>
<dbReference type="AlphaFoldDB" id="A0A3S8ZPT0"/>
<dbReference type="OrthoDB" id="8612583at2"/>
<name>A0A3S8ZPT0_9NEIS</name>
<reference evidence="2 3" key="1">
    <citation type="submission" date="2018-12" db="EMBL/GenBank/DDBJ databases">
        <title>Complete genome sequence of Iodobacter sp. H11R3.</title>
        <authorList>
            <person name="Bae J.-W."/>
        </authorList>
    </citation>
    <scope>NUCLEOTIDE SEQUENCE [LARGE SCALE GENOMIC DNA]</scope>
    <source>
        <strain evidence="2 3">H11R3</strain>
    </source>
</reference>
<protein>
    <recommendedName>
        <fullName evidence="4">Fibronectin type-III domain-containing protein</fullName>
    </recommendedName>
</protein>
<keyword evidence="1" id="KW-0472">Membrane</keyword>
<accession>A0A3S8ZPT0</accession>
<evidence type="ECO:0000256" key="1">
    <source>
        <dbReference type="SAM" id="Phobius"/>
    </source>
</evidence>
<evidence type="ECO:0008006" key="4">
    <source>
        <dbReference type="Google" id="ProtNLM"/>
    </source>
</evidence>
<dbReference type="KEGG" id="iod:EJO50_02555"/>
<keyword evidence="3" id="KW-1185">Reference proteome</keyword>
<proteinExistence type="predicted"/>
<keyword evidence="1" id="KW-1133">Transmembrane helix</keyword>
<evidence type="ECO:0000313" key="3">
    <source>
        <dbReference type="Proteomes" id="UP000282438"/>
    </source>
</evidence>
<dbReference type="Proteomes" id="UP000282438">
    <property type="component" value="Chromosome"/>
</dbReference>
<feature type="transmembrane region" description="Helical" evidence="1">
    <location>
        <begin position="50"/>
        <end position="70"/>
    </location>
</feature>
<organism evidence="2 3">
    <name type="scientific">Iodobacter ciconiae</name>
    <dbReference type="NCBI Taxonomy" id="2496266"/>
    <lineage>
        <taxon>Bacteria</taxon>
        <taxon>Pseudomonadati</taxon>
        <taxon>Pseudomonadota</taxon>
        <taxon>Betaproteobacteria</taxon>
        <taxon>Neisseriales</taxon>
        <taxon>Chitinibacteraceae</taxon>
        <taxon>Iodobacter</taxon>
    </lineage>
</organism>
<dbReference type="EMBL" id="CP034433">
    <property type="protein sequence ID" value="AZN35462.1"/>
    <property type="molecule type" value="Genomic_DNA"/>
</dbReference>
<keyword evidence="1" id="KW-0812">Transmembrane</keyword>